<protein>
    <submittedName>
        <fullName evidence="7">Cytochrome c553</fullName>
    </submittedName>
</protein>
<dbReference type="SUPFAM" id="SSF46626">
    <property type="entry name" value="Cytochrome c"/>
    <property type="match status" value="2"/>
</dbReference>
<dbReference type="Proteomes" id="UP000183454">
    <property type="component" value="Unassembled WGS sequence"/>
</dbReference>
<dbReference type="RefSeq" id="WP_074665801.1">
    <property type="nucleotide sequence ID" value="NZ_FNNH01000007.1"/>
</dbReference>
<proteinExistence type="predicted"/>
<name>A0A1H2SGT8_9PROT</name>
<feature type="domain" description="Cytochrome c" evidence="6">
    <location>
        <begin position="137"/>
        <end position="221"/>
    </location>
</feature>
<dbReference type="PROSITE" id="PS51007">
    <property type="entry name" value="CYTC"/>
    <property type="match status" value="2"/>
</dbReference>
<dbReference type="GO" id="GO:0009055">
    <property type="term" value="F:electron transfer activity"/>
    <property type="evidence" value="ECO:0007669"/>
    <property type="project" value="InterPro"/>
</dbReference>
<evidence type="ECO:0000256" key="5">
    <source>
        <dbReference type="SAM" id="SignalP"/>
    </source>
</evidence>
<feature type="chain" id="PRO_5010216320" evidence="5">
    <location>
        <begin position="31"/>
        <end position="254"/>
    </location>
</feature>
<keyword evidence="3 4" id="KW-0408">Iron</keyword>
<keyword evidence="2 4" id="KW-0479">Metal-binding</keyword>
<dbReference type="AlphaFoldDB" id="A0A1H2SGT8"/>
<dbReference type="InterPro" id="IPR036909">
    <property type="entry name" value="Cyt_c-like_dom_sf"/>
</dbReference>
<evidence type="ECO:0000259" key="6">
    <source>
        <dbReference type="PROSITE" id="PS51007"/>
    </source>
</evidence>
<evidence type="ECO:0000256" key="2">
    <source>
        <dbReference type="ARBA" id="ARBA00022723"/>
    </source>
</evidence>
<dbReference type="InterPro" id="IPR009056">
    <property type="entry name" value="Cyt_c-like_dom"/>
</dbReference>
<gene>
    <name evidence="7" type="ORF">SAMN05421882_100727</name>
</gene>
<evidence type="ECO:0000256" key="4">
    <source>
        <dbReference type="PROSITE-ProRule" id="PRU00433"/>
    </source>
</evidence>
<feature type="signal peptide" evidence="5">
    <location>
        <begin position="1"/>
        <end position="30"/>
    </location>
</feature>
<dbReference type="Gene3D" id="1.10.760.10">
    <property type="entry name" value="Cytochrome c-like domain"/>
    <property type="match status" value="2"/>
</dbReference>
<sequence>MEKTGKKTSGGNMICLAPLVFLFFFQFAAAADIPPVNVPDTMAERVKACITCHGPEDKKGRDVYYPRIAGKPEGYLFNQLRNFRDGRRHYQPMAWLLKGLPDQYLRDMAAYFASLKQIFPPSEPMSSASADIELARKLIFQGDPAREIPACVECHGKNLMGTAPFIPGLLGLPRIYIIAQFGSWQNGGVMRGQTSDCMSEIAKQLTTAEANVIATWLAAQPVSEAFLKQEHSAALSEKMARRCSSIVMPSPALQ</sequence>
<evidence type="ECO:0000313" key="7">
    <source>
        <dbReference type="EMBL" id="SDW30229.1"/>
    </source>
</evidence>
<evidence type="ECO:0000313" key="8">
    <source>
        <dbReference type="Proteomes" id="UP000183454"/>
    </source>
</evidence>
<dbReference type="PANTHER" id="PTHR33751">
    <property type="entry name" value="CBB3-TYPE CYTOCHROME C OXIDASE SUBUNIT FIXP"/>
    <property type="match status" value="1"/>
</dbReference>
<keyword evidence="1 4" id="KW-0349">Heme</keyword>
<dbReference type="GO" id="GO:0020037">
    <property type="term" value="F:heme binding"/>
    <property type="evidence" value="ECO:0007669"/>
    <property type="project" value="InterPro"/>
</dbReference>
<dbReference type="EMBL" id="FNNH01000007">
    <property type="protein sequence ID" value="SDW30229.1"/>
    <property type="molecule type" value="Genomic_DNA"/>
</dbReference>
<dbReference type="InterPro" id="IPR050597">
    <property type="entry name" value="Cytochrome_c_Oxidase_Subunit"/>
</dbReference>
<evidence type="ECO:0000256" key="1">
    <source>
        <dbReference type="ARBA" id="ARBA00022617"/>
    </source>
</evidence>
<accession>A0A1H2SGT8</accession>
<organism evidence="7 8">
    <name type="scientific">Nitrosomonas communis</name>
    <dbReference type="NCBI Taxonomy" id="44574"/>
    <lineage>
        <taxon>Bacteria</taxon>
        <taxon>Pseudomonadati</taxon>
        <taxon>Pseudomonadota</taxon>
        <taxon>Betaproteobacteria</taxon>
        <taxon>Nitrosomonadales</taxon>
        <taxon>Nitrosomonadaceae</taxon>
        <taxon>Nitrosomonas</taxon>
    </lineage>
</organism>
<reference evidence="7 8" key="1">
    <citation type="submission" date="2016-10" db="EMBL/GenBank/DDBJ databases">
        <authorList>
            <person name="de Groot N.N."/>
        </authorList>
    </citation>
    <scope>NUCLEOTIDE SEQUENCE [LARGE SCALE GENOMIC DNA]</scope>
    <source>
        <strain evidence="7 8">Nm110</strain>
    </source>
</reference>
<feature type="domain" description="Cytochrome c" evidence="6">
    <location>
        <begin position="28"/>
        <end position="116"/>
    </location>
</feature>
<keyword evidence="5" id="KW-0732">Signal</keyword>
<evidence type="ECO:0000256" key="3">
    <source>
        <dbReference type="ARBA" id="ARBA00023004"/>
    </source>
</evidence>
<dbReference type="PANTHER" id="PTHR33751:SF11">
    <property type="entry name" value="BLL4483 PROTEIN"/>
    <property type="match status" value="1"/>
</dbReference>
<dbReference type="GO" id="GO:0046872">
    <property type="term" value="F:metal ion binding"/>
    <property type="evidence" value="ECO:0007669"/>
    <property type="project" value="UniProtKB-KW"/>
</dbReference>